<dbReference type="Gene3D" id="3.60.60.10">
    <property type="entry name" value="Penicillin V Acylase, Chain A"/>
    <property type="match status" value="1"/>
</dbReference>
<feature type="domain" description="Peptidase C45 hydrolase" evidence="1">
    <location>
        <begin position="131"/>
        <end position="326"/>
    </location>
</feature>
<sequence length="373" mass="40920">MTTRNRMPSLTVGEDAFERGLLHGKVYAADVQANLETYLSRFEASGLARGAALDEARNWLRAMERQNAEYVEEMRGIAAGSGQGEDAIALLNARYEIAFLLYGKDARSKDQAAGEASGCTTFGILSERSANGHHWLGQNWDWLEGVHRRTLVLRIRRKSRPSLVCLTEAGIVGGKMGVNECGIGLVENGLASSHDSRNPYQKPFHMRCREVLDADRYDDALRPVVETRRTCSGNFVVGAAGGEIIDLETSPDHVTYLYPTDGIVTHSNHFIGAGHGESQMEKVGPHTLFRAARMRRLLERGGNAIDMAVMTAAMSDHFGHPNALCRHPDPRQAAARRTMTAGAVLIDLEERLMHVADGPPCEHAFVAYPLNGD</sequence>
<dbReference type="RefSeq" id="WP_168109581.1">
    <property type="nucleotide sequence ID" value="NZ_VTOX01000010.1"/>
</dbReference>
<dbReference type="InterPro" id="IPR047801">
    <property type="entry name" value="Peptidase_C45"/>
</dbReference>
<keyword evidence="3" id="KW-1185">Reference proteome</keyword>
<dbReference type="AlphaFoldDB" id="A0A7X6DJW8"/>
<dbReference type="Gene3D" id="1.10.10.2120">
    <property type="match status" value="1"/>
</dbReference>
<comment type="caution">
    <text evidence="2">The sequence shown here is derived from an EMBL/GenBank/DDBJ whole genome shotgun (WGS) entry which is preliminary data.</text>
</comment>
<accession>A0A7X6DJW8</accession>
<dbReference type="InterPro" id="IPR005079">
    <property type="entry name" value="Peptidase_C45_hydrolase"/>
</dbReference>
<evidence type="ECO:0000259" key="1">
    <source>
        <dbReference type="Pfam" id="PF03417"/>
    </source>
</evidence>
<gene>
    <name evidence="2" type="ORF">RAMLITH_21840</name>
</gene>
<dbReference type="PANTHER" id="PTHR34180">
    <property type="entry name" value="PEPTIDASE C45"/>
    <property type="match status" value="1"/>
</dbReference>
<dbReference type="EMBL" id="VTOX01000010">
    <property type="protein sequence ID" value="NKE68464.1"/>
    <property type="molecule type" value="Genomic_DNA"/>
</dbReference>
<dbReference type="PANTHER" id="PTHR34180:SF1">
    <property type="entry name" value="BETA-ALANYL-DOPAMINE_CARCININE HYDROLASE"/>
    <property type="match status" value="1"/>
</dbReference>
<evidence type="ECO:0000313" key="2">
    <source>
        <dbReference type="EMBL" id="NKE68464.1"/>
    </source>
</evidence>
<protein>
    <recommendedName>
        <fullName evidence="1">Peptidase C45 hydrolase domain-containing protein</fullName>
    </recommendedName>
</protein>
<reference evidence="2 3" key="1">
    <citation type="journal article" date="2020" name="Nature">
        <title>Bacterial chemolithoautotrophy via manganese oxidation.</title>
        <authorList>
            <person name="Yu H."/>
            <person name="Leadbetter J.R."/>
        </authorList>
    </citation>
    <scope>NUCLEOTIDE SEQUENCE [LARGE SCALE GENOMIC DNA]</scope>
    <source>
        <strain evidence="2 3">RBP-1</strain>
    </source>
</reference>
<dbReference type="Proteomes" id="UP000521868">
    <property type="component" value="Unassembled WGS sequence"/>
</dbReference>
<dbReference type="Pfam" id="PF03417">
    <property type="entry name" value="AAT"/>
    <property type="match status" value="1"/>
</dbReference>
<dbReference type="NCBIfam" id="NF040521">
    <property type="entry name" value="C45_proenzyme"/>
    <property type="match status" value="1"/>
</dbReference>
<organism evidence="2 3">
    <name type="scientific">Ramlibacter lithotrophicus</name>
    <dbReference type="NCBI Taxonomy" id="2606681"/>
    <lineage>
        <taxon>Bacteria</taxon>
        <taxon>Pseudomonadati</taxon>
        <taxon>Pseudomonadota</taxon>
        <taxon>Betaproteobacteria</taxon>
        <taxon>Burkholderiales</taxon>
        <taxon>Comamonadaceae</taxon>
        <taxon>Ramlibacter</taxon>
    </lineage>
</organism>
<proteinExistence type="predicted"/>
<name>A0A7X6DJW8_9BURK</name>
<evidence type="ECO:0000313" key="3">
    <source>
        <dbReference type="Proteomes" id="UP000521868"/>
    </source>
</evidence>
<dbReference type="InterPro" id="IPR047794">
    <property type="entry name" value="C45_proenzyme-like"/>
</dbReference>